<reference evidence="1" key="2">
    <citation type="submission" date="2025-09" db="UniProtKB">
        <authorList>
            <consortium name="EnsemblPlants"/>
        </authorList>
    </citation>
    <scope>IDENTIFICATION</scope>
</reference>
<accession>A0ACD5UQ55</accession>
<keyword evidence="2" id="KW-1185">Reference proteome</keyword>
<dbReference type="Proteomes" id="UP001732700">
    <property type="component" value="Chromosome 2C"/>
</dbReference>
<reference evidence="1" key="1">
    <citation type="submission" date="2021-05" db="EMBL/GenBank/DDBJ databases">
        <authorList>
            <person name="Scholz U."/>
            <person name="Mascher M."/>
            <person name="Fiebig A."/>
        </authorList>
    </citation>
    <scope>NUCLEOTIDE SEQUENCE [LARGE SCALE GENOMIC DNA]</scope>
</reference>
<name>A0ACD5UQ55_AVESA</name>
<protein>
    <submittedName>
        <fullName evidence="1">Uncharacterized protein</fullName>
    </submittedName>
</protein>
<evidence type="ECO:0000313" key="1">
    <source>
        <dbReference type="EnsemblPlants" id="AVESA.00010b.r2.2CG0293290.1.CDS"/>
    </source>
</evidence>
<proteinExistence type="predicted"/>
<organism evidence="1 2">
    <name type="scientific">Avena sativa</name>
    <name type="common">Oat</name>
    <dbReference type="NCBI Taxonomy" id="4498"/>
    <lineage>
        <taxon>Eukaryota</taxon>
        <taxon>Viridiplantae</taxon>
        <taxon>Streptophyta</taxon>
        <taxon>Embryophyta</taxon>
        <taxon>Tracheophyta</taxon>
        <taxon>Spermatophyta</taxon>
        <taxon>Magnoliopsida</taxon>
        <taxon>Liliopsida</taxon>
        <taxon>Poales</taxon>
        <taxon>Poaceae</taxon>
        <taxon>BOP clade</taxon>
        <taxon>Pooideae</taxon>
        <taxon>Poodae</taxon>
        <taxon>Poeae</taxon>
        <taxon>Poeae Chloroplast Group 1 (Aveneae type)</taxon>
        <taxon>Aveninae</taxon>
        <taxon>Avena</taxon>
    </lineage>
</organism>
<evidence type="ECO:0000313" key="2">
    <source>
        <dbReference type="Proteomes" id="UP001732700"/>
    </source>
</evidence>
<sequence>MKSKASKKPADEDEAKSKKIRSSRSKRRRGHHSRSRSRSPSSSGSDSPPRKRSKKPSKKVVDKKSKKNKVGSTSRRRRRRSPSPSTSPSSSSSSVSKSRSHSRRSRHSSISASERSVSPLPRSHSKDTRKGKGRGRDRDKDRKTRRARWSRSYSSSPASSDSSQSRSRSKSESRKRRVGGTRDYATGDRIVQDYDNYLSSRTERRKSVEDVDRDDEAVAFAMKGIDDYENNVVVERRESSPSKDSGEMGEILSPNDANATDEILPVGGGSPEVEEDLELILRQKALANFRKFKEAAVMPGKTDSNGTGKGVLTESLENTSTKIAEVRSAVIPSQIQGISFGIGHSAGSPELEDSGNGTSPWNQEMSHGDRSPGILEASAPSQQQGRRLELIRPTSRDMSQDGRNGGSVMQRLGNNPASSATVKQRLGSSAGMTSVQSTCRIRSVVSIPVREGLDGSEFTKTPSACENPVPVESSSEVGDHPAEINHLEGTDGDDRETCEASARDSAVFSADKGKSKGGTEDKDGSQFEKRTFSRMHDGETVQVSYKVYIPTTSPRLARRKLQR</sequence>
<dbReference type="EnsemblPlants" id="AVESA.00010b.r2.2CG0293290.1">
    <property type="protein sequence ID" value="AVESA.00010b.r2.2CG0293290.1.CDS"/>
    <property type="gene ID" value="AVESA.00010b.r2.2CG0293290"/>
</dbReference>